<dbReference type="EMBL" id="UOEC01000064">
    <property type="protein sequence ID" value="VAV89634.1"/>
    <property type="molecule type" value="Genomic_DNA"/>
</dbReference>
<dbReference type="GO" id="GO:0004803">
    <property type="term" value="F:transposase activity"/>
    <property type="evidence" value="ECO:0007669"/>
    <property type="project" value="InterPro"/>
</dbReference>
<dbReference type="InterPro" id="IPR032806">
    <property type="entry name" value="YbfD_N"/>
</dbReference>
<dbReference type="Pfam" id="PF01609">
    <property type="entry name" value="DDE_Tnp_1"/>
    <property type="match status" value="1"/>
</dbReference>
<dbReference type="AlphaFoldDB" id="A0A3B0R8L7"/>
<dbReference type="PANTHER" id="PTHR30298">
    <property type="entry name" value="H REPEAT-ASSOCIATED PREDICTED TRANSPOSASE"/>
    <property type="match status" value="1"/>
</dbReference>
<dbReference type="InterPro" id="IPR047647">
    <property type="entry name" value="ISAs1_transpos"/>
</dbReference>
<dbReference type="InterPro" id="IPR002559">
    <property type="entry name" value="Transposase_11"/>
</dbReference>
<gene>
    <name evidence="3" type="ORF">MNBD_ALPHA08-219</name>
</gene>
<dbReference type="GO" id="GO:0006313">
    <property type="term" value="P:DNA transposition"/>
    <property type="evidence" value="ECO:0007669"/>
    <property type="project" value="InterPro"/>
</dbReference>
<name>A0A3B0R8L7_9ZZZZ</name>
<feature type="domain" description="Transposase IS4-like" evidence="1">
    <location>
        <begin position="112"/>
        <end position="333"/>
    </location>
</feature>
<dbReference type="PANTHER" id="PTHR30298:SF0">
    <property type="entry name" value="PROTEIN YBFL-RELATED"/>
    <property type="match status" value="1"/>
</dbReference>
<evidence type="ECO:0000313" key="3">
    <source>
        <dbReference type="EMBL" id="VAV89634.1"/>
    </source>
</evidence>
<sequence length="366" mass="40315">MPELDRHFNNVPDLRAGNTSHRLGDIIVMMIAASLCGADNASEYALFADTRKALLNRLIVYDKAPSHDTFSRVLRFVDPDAFARSFERFAAAFHQVMVAKYGSSGTTKDVDGVVAIDGKSLRRAYERGNVASPPMTVSAFAADSRLCLGACAVKPGENEIMAALEVVELLDLTGKIITSDALHTTKAMAQSVIEKGGNYVLALKGNRPKWLQQAKQLLDDGPVQSVDTINTEHGRSMFYHAQTVAAPDQMIAGHVCYGAITSSRDHAAPVTRYFISSLNLDPARLMAITKGHWTIENNLHWVLDVQLNEDGNRARKDHAPANTAILKRIARNILQTIDKPKTPISHRIKKCAWDDDYLLNALSHMR</sequence>
<evidence type="ECO:0000259" key="2">
    <source>
        <dbReference type="Pfam" id="PF13808"/>
    </source>
</evidence>
<dbReference type="NCBIfam" id="NF033564">
    <property type="entry name" value="transpos_ISAs1"/>
    <property type="match status" value="1"/>
</dbReference>
<organism evidence="3">
    <name type="scientific">hydrothermal vent metagenome</name>
    <dbReference type="NCBI Taxonomy" id="652676"/>
    <lineage>
        <taxon>unclassified sequences</taxon>
        <taxon>metagenomes</taxon>
        <taxon>ecological metagenomes</taxon>
    </lineage>
</organism>
<dbReference type="InterPro" id="IPR051698">
    <property type="entry name" value="Transposase_11-like"/>
</dbReference>
<dbReference type="GO" id="GO:0003677">
    <property type="term" value="F:DNA binding"/>
    <property type="evidence" value="ECO:0007669"/>
    <property type="project" value="InterPro"/>
</dbReference>
<proteinExistence type="predicted"/>
<reference evidence="3" key="1">
    <citation type="submission" date="2018-06" db="EMBL/GenBank/DDBJ databases">
        <authorList>
            <person name="Zhirakovskaya E."/>
        </authorList>
    </citation>
    <scope>NUCLEOTIDE SEQUENCE</scope>
</reference>
<protein>
    <submittedName>
        <fullName evidence="3">Mobile element protein</fullName>
    </submittedName>
</protein>
<feature type="domain" description="H repeat-associated protein N-terminal" evidence="2">
    <location>
        <begin position="7"/>
        <end position="89"/>
    </location>
</feature>
<dbReference type="Pfam" id="PF13808">
    <property type="entry name" value="DDE_Tnp_1_assoc"/>
    <property type="match status" value="1"/>
</dbReference>
<accession>A0A3B0R8L7</accession>
<evidence type="ECO:0000259" key="1">
    <source>
        <dbReference type="Pfam" id="PF01609"/>
    </source>
</evidence>